<dbReference type="AlphaFoldDB" id="A0A9W9ZLX8"/>
<accession>A0A9W9ZLX8</accession>
<evidence type="ECO:0000259" key="2">
    <source>
        <dbReference type="Pfam" id="PF00620"/>
    </source>
</evidence>
<dbReference type="SUPFAM" id="SSF48350">
    <property type="entry name" value="GTPase activation domain, GAP"/>
    <property type="match status" value="1"/>
</dbReference>
<comment type="caution">
    <text evidence="3">The sequence shown here is derived from an EMBL/GenBank/DDBJ whole genome shotgun (WGS) entry which is preliminary data.</text>
</comment>
<proteinExistence type="predicted"/>
<protein>
    <submittedName>
        <fullName evidence="3">SLIT-ROBO Rho GTPase-activating protein 2</fullName>
    </submittedName>
</protein>
<keyword evidence="1" id="KW-0175">Coiled coil</keyword>
<gene>
    <name evidence="3" type="primary">SRGAP2</name>
    <name evidence="3" type="ORF">OS493_023436</name>
</gene>
<dbReference type="Proteomes" id="UP001163046">
    <property type="component" value="Unassembled WGS sequence"/>
</dbReference>
<keyword evidence="4" id="KW-1185">Reference proteome</keyword>
<evidence type="ECO:0000313" key="4">
    <source>
        <dbReference type="Proteomes" id="UP001163046"/>
    </source>
</evidence>
<name>A0A9W9ZLX8_9CNID</name>
<feature type="coiled-coil region" evidence="1">
    <location>
        <begin position="199"/>
        <end position="264"/>
    </location>
</feature>
<dbReference type="GO" id="GO:0007165">
    <property type="term" value="P:signal transduction"/>
    <property type="evidence" value="ECO:0007669"/>
    <property type="project" value="InterPro"/>
</dbReference>
<dbReference type="InterPro" id="IPR000198">
    <property type="entry name" value="RhoGAP_dom"/>
</dbReference>
<reference evidence="3" key="1">
    <citation type="submission" date="2023-01" db="EMBL/GenBank/DDBJ databases">
        <title>Genome assembly of the deep-sea coral Lophelia pertusa.</title>
        <authorList>
            <person name="Herrera S."/>
            <person name="Cordes E."/>
        </authorList>
    </citation>
    <scope>NUCLEOTIDE SEQUENCE</scope>
    <source>
        <strain evidence="3">USNM1676648</strain>
        <tissue evidence="3">Polyp</tissue>
    </source>
</reference>
<organism evidence="3 4">
    <name type="scientific">Desmophyllum pertusum</name>
    <dbReference type="NCBI Taxonomy" id="174260"/>
    <lineage>
        <taxon>Eukaryota</taxon>
        <taxon>Metazoa</taxon>
        <taxon>Cnidaria</taxon>
        <taxon>Anthozoa</taxon>
        <taxon>Hexacorallia</taxon>
        <taxon>Scleractinia</taxon>
        <taxon>Caryophylliina</taxon>
        <taxon>Caryophylliidae</taxon>
        <taxon>Desmophyllum</taxon>
    </lineage>
</organism>
<dbReference type="Pfam" id="PF00620">
    <property type="entry name" value="RhoGAP"/>
    <property type="match status" value="1"/>
</dbReference>
<feature type="domain" description="Rho-GAP" evidence="2">
    <location>
        <begin position="35"/>
        <end position="76"/>
    </location>
</feature>
<sequence length="476" mass="54519">MGGEVSKQMFQKRGRKVPEEKPALKINDHDILGWIEECVEFISQHGLQIEGVFRVCGSVKDINNMKQDFIRAPRALRSTESSDCWGSVSVIRETDARACGFIPEATLCKKHHDEQVNRNKSICCFPLNDDNDCCGGLVSCPRRLFNVFDHLNDKASHIGTFICEKHLLLVDKDERIYKTEGYILPKKRSRSESPSLPDLGELIKKVEHLEKQNKLLEQREREAEEKNSKHLKKIEEITQQNDLLTKKQEQQDELRKENTMLQRKLTGDTTFSTLVQQFHKAFTKHSTNGGKNLYDPNEMESFCEVHAPGLFTDVYTAIYNDDKRKPSKKRESLQRSRVVALLHSLSFFRNQKNNMLQKANGLNLKFGGASYNSLMAGQVMGYSVHPNSVRNYQKELADKNKQDIGKNHKNSNPEDDIHFIHASRQPTSSKTSTAWHMCTGIMDVQQSVSALPRPPTVQDLHRIVPVIGKKWCRETM</sequence>
<dbReference type="EMBL" id="MU825890">
    <property type="protein sequence ID" value="KAJ7384112.1"/>
    <property type="molecule type" value="Genomic_DNA"/>
</dbReference>
<dbReference type="InterPro" id="IPR008936">
    <property type="entry name" value="Rho_GTPase_activation_prot"/>
</dbReference>
<dbReference type="Gene3D" id="1.10.555.10">
    <property type="entry name" value="Rho GTPase activation protein"/>
    <property type="match status" value="1"/>
</dbReference>
<evidence type="ECO:0000313" key="3">
    <source>
        <dbReference type="EMBL" id="KAJ7384112.1"/>
    </source>
</evidence>
<evidence type="ECO:0000256" key="1">
    <source>
        <dbReference type="SAM" id="Coils"/>
    </source>
</evidence>